<feature type="domain" description="ELP1 TPR" evidence="9">
    <location>
        <begin position="898"/>
        <end position="1058"/>
    </location>
</feature>
<dbReference type="PIRSF" id="PIRSF017233">
    <property type="entry name" value="IKAP"/>
    <property type="match status" value="1"/>
</dbReference>
<dbReference type="InterPro" id="IPR056165">
    <property type="entry name" value="Beta-prop_ELP1_2nd"/>
</dbReference>
<dbReference type="InterPro" id="IPR036322">
    <property type="entry name" value="WD40_repeat_dom_sf"/>
</dbReference>
<dbReference type="GO" id="GO:0033588">
    <property type="term" value="C:elongator holoenzyme complex"/>
    <property type="evidence" value="ECO:0007669"/>
    <property type="project" value="InterPro"/>
</dbReference>
<feature type="domain" description="ELP1 first N-terminal beta-propeller" evidence="7">
    <location>
        <begin position="1"/>
        <end position="356"/>
    </location>
</feature>
<dbReference type="Pfam" id="PF23797">
    <property type="entry name" value="Beta-prop_ELP1_2nd"/>
    <property type="match status" value="1"/>
</dbReference>
<comment type="pathway">
    <text evidence="1">tRNA modification; 5-methoxycarbonylmethyl-2-thiouridine-tRNA biosynthesis.</text>
</comment>
<dbReference type="Pfam" id="PF23925">
    <property type="entry name" value="A-sol_ELP1"/>
    <property type="match status" value="1"/>
</dbReference>
<dbReference type="GO" id="GO:0005634">
    <property type="term" value="C:nucleus"/>
    <property type="evidence" value="ECO:0007669"/>
    <property type="project" value="UniProtKB-SubCell"/>
</dbReference>
<dbReference type="InterPro" id="IPR006849">
    <property type="entry name" value="Elp1"/>
</dbReference>
<dbReference type="PANTHER" id="PTHR12747">
    <property type="entry name" value="ELONGATOR COMPLEX PROTEIN 1"/>
    <property type="match status" value="1"/>
</dbReference>
<evidence type="ECO:0000256" key="1">
    <source>
        <dbReference type="ARBA" id="ARBA00005043"/>
    </source>
</evidence>
<dbReference type="InterPro" id="IPR056164">
    <property type="entry name" value="Beta-prop_ELP1_1st"/>
</dbReference>
<dbReference type="SUPFAM" id="SSF69322">
    <property type="entry name" value="Tricorn protease domain 2"/>
    <property type="match status" value="1"/>
</dbReference>
<name>A0A8H3YJW3_VENIN</name>
<comment type="subcellular location">
    <subcellularLocation>
        <location evidence="5">Cytoplasm</location>
    </subcellularLocation>
    <subcellularLocation>
        <location evidence="5">Nucleus</location>
    </subcellularLocation>
</comment>
<keyword evidence="3 5" id="KW-0963">Cytoplasm</keyword>
<feature type="domain" description="ELP1 alpha-solenoid" evidence="10">
    <location>
        <begin position="675"/>
        <end position="890"/>
    </location>
</feature>
<protein>
    <recommendedName>
        <fullName evidence="5">Elongator complex protein 1</fullName>
    </recommendedName>
</protein>
<dbReference type="GO" id="GO:0000049">
    <property type="term" value="F:tRNA binding"/>
    <property type="evidence" value="ECO:0007669"/>
    <property type="project" value="TreeGrafter"/>
</dbReference>
<dbReference type="GO" id="GO:0002926">
    <property type="term" value="P:tRNA wobble base 5-methoxycarbonylmethyl-2-thiouridinylation"/>
    <property type="evidence" value="ECO:0007669"/>
    <property type="project" value="TreeGrafter"/>
</dbReference>
<dbReference type="PANTHER" id="PTHR12747:SF0">
    <property type="entry name" value="ELONGATOR COMPLEX PROTEIN 1"/>
    <property type="match status" value="1"/>
</dbReference>
<dbReference type="Pfam" id="PF04762">
    <property type="entry name" value="Beta-prop_ELP1_1st"/>
    <property type="match status" value="1"/>
</dbReference>
<proteinExistence type="inferred from homology"/>
<sequence>MKNLRNIQRSTIRFAESEIPLTATTWDTSNDTLISAFGPTETNALIELRRSPFFPSKEQPSQLIASWDAPCPHPDLACDKILNLHYFSDTSIACLILEGGDIVIVREAPLPEEDLLEIVGSVDAGIEAAAWGPDEELLTIVTKAGTLLFMSKDFENIADVAFEAEDVKVSNHVNVGWGKKETQFQGKRAKALRDPTMPERVDEGIISAMDDRKVWISWRGDGAFVAVNSVEGGTRRMIRVYSREGTLDSVSEPTDCLEGSITWRPAGNLIAGVKRTDEKAQVIFFERNGLRHGDFDLRMTKDELVKSGPINLHWNIDSTVLAVCFDEKIQLWTMGNYHYYLKQEIVIPALSTCWHPEKSLRLAIQGKDHALLLDYAFSVSKGSTNGPHDFGTLAVIDGSSLKLTPMRTANVPPPMALHELKLDDNIVDVAVNSAISQVVVLSRTSVNVYSYGASPKQFSPPEFISTHPLPADCGAPSQISLCGNEFVAILTHQGDDNEDRLYVWSKDSSRWSVFETGMEHLSTISTSSDFQTLCIQAQKGLVLQASTESGALQLRDEVKLPTFCPWIEVVTVGDQEIAFGLSTSGSLYANHLLLASNCTSFITTDAHLIFTTTQHLLKFVHLAPVDDLEVPPNEPEKDERCRSIERGARLITVMPTSYSLVLQMPRGNLETIYPRALVLAGIRRSIEAKKYKKAFLACRNQRVDMNILHDHAPQQFMENVALFVEQVKKVEHIDLFLSNLREEDVSQTMYKETIQKRQPETTTIGLSNATLAPTTNTEAALLVAKSKINGICDAFLASLQSHKSTNLQNIITASVSKSPPDLEGGLTVISDLREQDEAIAEKTAEHICFLADVNRLYETALGMYDLDLALLIAQQSQKDPREYLPYMQSLQEMAPLRKKFTIDNDLARHVKALDHLHDLDVFEEVKKYCERHELYAQAIELYKYKPEKLNALMRLYASFLESRNRYKEAGIAYEYLSDHVSALPCYRQAGLWQEALTSACTIPIPDTEMQELASSLAEGLVESKEFSAAATIYSVHLSNIPEACRNLCKAYRFPEAARLITLHRQPELLESVLDAGLIEAFNSTTELLADCKAQILAQVPRLRDLRIKKEKDPLAFYAGDRAQGEHGPDQDFPDNMSLASTNASTSAGTFMTRYTNRTGTTGTFNTATTRKTSKNRRREERKRARGKKGSVYEEEYLVNSLGRLVGRVNSTGEEVGRLVEGLVRRGMRERGGVVEIAMGEVVGLCGGIVGEVWGDAKKVDGGEGETGEGGDEEGRPVGADAVLWEAMNGLGISAAPIVKKFARIGLLG</sequence>
<evidence type="ECO:0000259" key="8">
    <source>
        <dbReference type="Pfam" id="PF23797"/>
    </source>
</evidence>
<evidence type="ECO:0000259" key="9">
    <source>
        <dbReference type="Pfam" id="PF23878"/>
    </source>
</evidence>
<evidence type="ECO:0000256" key="3">
    <source>
        <dbReference type="ARBA" id="ARBA00022490"/>
    </source>
</evidence>
<dbReference type="GO" id="GO:0005829">
    <property type="term" value="C:cytosol"/>
    <property type="evidence" value="ECO:0007669"/>
    <property type="project" value="TreeGrafter"/>
</dbReference>
<evidence type="ECO:0000256" key="4">
    <source>
        <dbReference type="ARBA" id="ARBA00022694"/>
    </source>
</evidence>
<dbReference type="Pfam" id="PF23936">
    <property type="entry name" value="HB_ELP1"/>
    <property type="match status" value="1"/>
</dbReference>
<keyword evidence="4" id="KW-0819">tRNA processing</keyword>
<evidence type="ECO:0000256" key="6">
    <source>
        <dbReference type="SAM" id="MobiDB-lite"/>
    </source>
</evidence>
<feature type="region of interest" description="Disordered" evidence="6">
    <location>
        <begin position="1153"/>
        <end position="1188"/>
    </location>
</feature>
<gene>
    <name evidence="12" type="ORF">BLS_000352</name>
</gene>
<evidence type="ECO:0000259" key="7">
    <source>
        <dbReference type="Pfam" id="PF04762"/>
    </source>
</evidence>
<evidence type="ECO:0000259" key="11">
    <source>
        <dbReference type="Pfam" id="PF23936"/>
    </source>
</evidence>
<accession>A0A8H3YJW3</accession>
<keyword evidence="5" id="KW-0539">Nucleus</keyword>
<dbReference type="InterPro" id="IPR056167">
    <property type="entry name" value="A-sol_ELP1"/>
</dbReference>
<evidence type="ECO:0000256" key="2">
    <source>
        <dbReference type="ARBA" id="ARBA00006086"/>
    </source>
</evidence>
<feature type="compositionally biased region" description="Low complexity" evidence="6">
    <location>
        <begin position="1153"/>
        <end position="1170"/>
    </location>
</feature>
<dbReference type="InterPro" id="IPR056169">
    <property type="entry name" value="HB_ELP1"/>
</dbReference>
<dbReference type="SUPFAM" id="SSF50978">
    <property type="entry name" value="WD40 repeat-like"/>
    <property type="match status" value="1"/>
</dbReference>
<comment type="similarity">
    <text evidence="2 5">Belongs to the ELP1/IKA1 family.</text>
</comment>
<evidence type="ECO:0000256" key="5">
    <source>
        <dbReference type="PIRNR" id="PIRNR017233"/>
    </source>
</evidence>
<feature type="domain" description="ELP1 three-helical bundle" evidence="11">
    <location>
        <begin position="1068"/>
        <end position="1228"/>
    </location>
</feature>
<evidence type="ECO:0000313" key="12">
    <source>
        <dbReference type="EMBL" id="KAE9962408.1"/>
    </source>
</evidence>
<dbReference type="InterPro" id="IPR056166">
    <property type="entry name" value="TPR_ELP1"/>
</dbReference>
<dbReference type="EMBL" id="WNWQ01001058">
    <property type="protein sequence ID" value="KAE9962408.1"/>
    <property type="molecule type" value="Genomic_DNA"/>
</dbReference>
<dbReference type="UniPathway" id="UPA00988"/>
<comment type="caution">
    <text evidence="12">The sequence shown here is derived from an EMBL/GenBank/DDBJ whole genome shotgun (WGS) entry which is preliminary data.</text>
</comment>
<dbReference type="Proteomes" id="UP000433883">
    <property type="component" value="Unassembled WGS sequence"/>
</dbReference>
<evidence type="ECO:0000313" key="13">
    <source>
        <dbReference type="Proteomes" id="UP000433883"/>
    </source>
</evidence>
<dbReference type="Pfam" id="PF23878">
    <property type="entry name" value="TPR_ELP1"/>
    <property type="match status" value="1"/>
</dbReference>
<feature type="domain" description="ELP1 N-terminal second beta-propeller" evidence="8">
    <location>
        <begin position="395"/>
        <end position="651"/>
    </location>
</feature>
<evidence type="ECO:0000259" key="10">
    <source>
        <dbReference type="Pfam" id="PF23925"/>
    </source>
</evidence>
<organism evidence="12 13">
    <name type="scientific">Venturia inaequalis</name>
    <name type="common">Apple scab fungus</name>
    <dbReference type="NCBI Taxonomy" id="5025"/>
    <lineage>
        <taxon>Eukaryota</taxon>
        <taxon>Fungi</taxon>
        <taxon>Dikarya</taxon>
        <taxon>Ascomycota</taxon>
        <taxon>Pezizomycotina</taxon>
        <taxon>Dothideomycetes</taxon>
        <taxon>Pleosporomycetidae</taxon>
        <taxon>Venturiales</taxon>
        <taxon>Venturiaceae</taxon>
        <taxon>Venturia</taxon>
    </lineage>
</organism>
<comment type="function">
    <text evidence="5">Component of the elongator complex which is required for multiple tRNA modifications, including mcm5U (5-methoxycarbonylmethyl uridine), mcm5s2U (5-methoxycarbonylmethyl-2-thiouridine), and ncm5U (5-carbamoylmethyl uridine). The elongator complex catalyzes formation of carboxymethyluridine in the wobble base at position 34 in tRNAs.</text>
</comment>
<reference evidence="12 13" key="1">
    <citation type="submission" date="2019-11" db="EMBL/GenBank/DDBJ databases">
        <title>Venturia inaequalis Genome Resource.</title>
        <authorList>
            <person name="Lichtner F.J."/>
        </authorList>
    </citation>
    <scope>NUCLEOTIDE SEQUENCE [LARGE SCALE GENOMIC DNA]</scope>
    <source>
        <strain evidence="12">Bline_iso_100314</strain>
    </source>
</reference>